<comment type="caution">
    <text evidence="15">The sequence shown here is derived from an EMBL/GenBank/DDBJ whole genome shotgun (WGS) entry which is preliminary data.</text>
</comment>
<dbReference type="PROSITE" id="PS50259">
    <property type="entry name" value="G_PROTEIN_RECEP_F3_4"/>
    <property type="match status" value="1"/>
</dbReference>
<evidence type="ECO:0000256" key="1">
    <source>
        <dbReference type="ARBA" id="ARBA00004651"/>
    </source>
</evidence>
<feature type="region of interest" description="Disordered" evidence="12">
    <location>
        <begin position="1495"/>
        <end position="1526"/>
    </location>
</feature>
<dbReference type="InterPro" id="IPR050726">
    <property type="entry name" value="mGluR"/>
</dbReference>
<evidence type="ECO:0000256" key="4">
    <source>
        <dbReference type="ARBA" id="ARBA00022692"/>
    </source>
</evidence>
<feature type="region of interest" description="Disordered" evidence="12">
    <location>
        <begin position="1697"/>
        <end position="1720"/>
    </location>
</feature>
<evidence type="ECO:0000256" key="9">
    <source>
        <dbReference type="ARBA" id="ARBA00023180"/>
    </source>
</evidence>
<keyword evidence="8 15" id="KW-0675">Receptor</keyword>
<feature type="compositionally biased region" description="Basic and acidic residues" evidence="12">
    <location>
        <begin position="1574"/>
        <end position="1591"/>
    </location>
</feature>
<feature type="compositionally biased region" description="Basic residues" evidence="12">
    <location>
        <begin position="1517"/>
        <end position="1526"/>
    </location>
</feature>
<feature type="transmembrane region" description="Helical" evidence="13">
    <location>
        <begin position="1416"/>
        <end position="1438"/>
    </location>
</feature>
<dbReference type="PRINTS" id="PR00593">
    <property type="entry name" value="MTABOTROPICR"/>
</dbReference>
<feature type="region of interest" description="Disordered" evidence="12">
    <location>
        <begin position="1958"/>
        <end position="1980"/>
    </location>
</feature>
<feature type="domain" description="G-protein coupled receptors family 3 profile" evidence="14">
    <location>
        <begin position="1225"/>
        <end position="1486"/>
    </location>
</feature>
<dbReference type="InterPro" id="IPR001828">
    <property type="entry name" value="ANF_lig-bd_rcpt"/>
</dbReference>
<evidence type="ECO:0000256" key="7">
    <source>
        <dbReference type="ARBA" id="ARBA00023136"/>
    </source>
</evidence>
<feature type="compositionally biased region" description="Basic and acidic residues" evidence="12">
    <location>
        <begin position="1601"/>
        <end position="1611"/>
    </location>
</feature>
<dbReference type="OrthoDB" id="425344at2759"/>
<evidence type="ECO:0000256" key="13">
    <source>
        <dbReference type="SAM" id="Phobius"/>
    </source>
</evidence>
<name>A0A0V1FI80_TRIPS</name>
<dbReference type="GO" id="GO:0004930">
    <property type="term" value="F:G protein-coupled receptor activity"/>
    <property type="evidence" value="ECO:0007669"/>
    <property type="project" value="UniProtKB-KW"/>
</dbReference>
<dbReference type="Pfam" id="PF01094">
    <property type="entry name" value="ANF_receptor"/>
    <property type="match status" value="1"/>
</dbReference>
<dbReference type="Gene3D" id="3.40.630.10">
    <property type="entry name" value="Zn peptidases"/>
    <property type="match status" value="1"/>
</dbReference>
<organism evidence="15 16">
    <name type="scientific">Trichinella pseudospiralis</name>
    <name type="common">Parasitic roundworm</name>
    <dbReference type="NCBI Taxonomy" id="6337"/>
    <lineage>
        <taxon>Eukaryota</taxon>
        <taxon>Metazoa</taxon>
        <taxon>Ecdysozoa</taxon>
        <taxon>Nematoda</taxon>
        <taxon>Enoplea</taxon>
        <taxon>Dorylaimia</taxon>
        <taxon>Trichinellida</taxon>
        <taxon>Trichinellidae</taxon>
        <taxon>Trichinella</taxon>
    </lineage>
</organism>
<evidence type="ECO:0000256" key="12">
    <source>
        <dbReference type="SAM" id="MobiDB-lite"/>
    </source>
</evidence>
<feature type="transmembrane region" description="Helical" evidence="13">
    <location>
        <begin position="1263"/>
        <end position="1285"/>
    </location>
</feature>
<evidence type="ECO:0000256" key="5">
    <source>
        <dbReference type="ARBA" id="ARBA00022989"/>
    </source>
</evidence>
<feature type="transmembrane region" description="Helical" evidence="13">
    <location>
        <begin position="1230"/>
        <end position="1251"/>
    </location>
</feature>
<dbReference type="InterPro" id="IPR011500">
    <property type="entry name" value="GPCR_3_9-Cys_dom"/>
</dbReference>
<dbReference type="InterPro" id="IPR000162">
    <property type="entry name" value="GPCR_3_mtglu_rcpt"/>
</dbReference>
<keyword evidence="9" id="KW-0325">Glycoprotein</keyword>
<feature type="compositionally biased region" description="Acidic residues" evidence="12">
    <location>
        <begin position="1743"/>
        <end position="1757"/>
    </location>
</feature>
<comment type="similarity">
    <text evidence="2">Belongs to the G-protein coupled receptor 3 family.</text>
</comment>
<dbReference type="CDD" id="cd15285">
    <property type="entry name" value="7tmC_mGluR_group1"/>
    <property type="match status" value="1"/>
</dbReference>
<dbReference type="InterPro" id="IPR000337">
    <property type="entry name" value="GPCR_3"/>
</dbReference>
<feature type="region of interest" description="Disordered" evidence="12">
    <location>
        <begin position="1739"/>
        <end position="1762"/>
    </location>
</feature>
<gene>
    <name evidence="15" type="primary">GRM5</name>
    <name evidence="15" type="ORF">T4D_11044</name>
</gene>
<evidence type="ECO:0000259" key="14">
    <source>
        <dbReference type="PROSITE" id="PS50259"/>
    </source>
</evidence>
<evidence type="ECO:0000256" key="6">
    <source>
        <dbReference type="ARBA" id="ARBA00023040"/>
    </source>
</evidence>
<evidence type="ECO:0000256" key="8">
    <source>
        <dbReference type="ARBA" id="ARBA00023170"/>
    </source>
</evidence>
<dbReference type="PRINTS" id="PR00248">
    <property type="entry name" value="GPCRMGR"/>
</dbReference>
<dbReference type="Pfam" id="PF07562">
    <property type="entry name" value="NCD3G"/>
    <property type="match status" value="1"/>
</dbReference>
<feature type="transmembrane region" description="Helical" evidence="13">
    <location>
        <begin position="1332"/>
        <end position="1359"/>
    </location>
</feature>
<sequence length="1992" mass="225326">MIEKLIECFRMVLGLFLVTVTCVLPFSSSSISATSANTYDFSVFRLPQFELHGTEYGTQDWRLYYEAVSVNSLERIRRCLVVWWMDVVVDELHSLLSSNLGGIIFVLPANFSTMLAEEKNRFLRFEKTLLTLPTKISLFIAFDCPEIQEVMRLAEERAAVSKSSLFHKFISLCIGENYRLYTGNQNDAMSNNRVLHNIIGRLSAFDQREHVTTIAIVAHYDSFGLTAKKSFGYNSNGSGMVILLELLRLFSRLYKTSTTRAKFNLLFLLAAGGKANYLGTKQWIDDLLERRDRYTAAPLIDFAICLDGLISEDSKLYMHVSKVPRQNSSMHRFYQMLEQSGKNYNVSTAIVQKKINLGDELLLWEHERFSLRRIYAHTLSGIQSPFDPMRRSILDLDSDGRFEKFVPIAMTVVEGLFRYLYGMKNGSVEHFLDPEAMRDHWKMWLDYLKRTPRSTQLLPNFTETQLGRDIVRFFEHFALETSIGVVTSDIKLPDFIFYNGFQDVVHAHLTKSAFFDLLSSVFIVGYLWMLHLLALNVQRLYLEVGRHVGSLKFGVFESLHVEEEEEEEEEADDNEQLSELSWRRERMTITTTNNNTSSSSWSDQTVKWNVGEVLLELVLFPVVSVWLAVSLTAVLAPKSASHTRVARIPGDVEIGALFPIHRKIAGTERCGEIWEQYGIQRTEIALKTVDAINDDNALLANLKLGISVRDDCWTERIAMEQTIIMVRDAVGGPNAHSKQQRCCCCPEDKHCQANDGDDPTSNLVAVIGPGSSDVSIAVQNLLQVFHIPQVGYSATTKALSDKTEFKYYMRMVPSDSWQAKAIVDIVKYFHWSYVAVVYTDGNYGEKGFEELQKNFDKEDNLCIGVAEKIKSLAPAADYDALIRLLMTHRPQITVAICFCEGDTIKRIFQATKRVRESLQPDGNDTYQGLQWIGSESWSDRKDVVAGVEDVAAGGFSFRIYSPRMTQFDSYYFNLTPKNNYRNPWFVDFWEEKFQCSYTESTRNLYSKICTGNENVSYGYKPDPKLSQVTNAIYTVAYALDAMYNDLCKGSKEKGLCEAMTPVDGTVLFQYMLKTMFRDPSGQEIYFDANGDPPARYDILNYQGKVASYVTAGEWDHSFHSDKFSHQSGIYYKSKLRIDRDKILWHNHMSGLTYTPTARCSYDCKVGEIKKIQTLKCCWICVPCYENEYLLNEYACKSCPLGYWPLENRTACYKLEVEYMRWSDAEAVVCVVFACVGIIATLFTIIIFILHNSTPVVKATTRELSYIILVGLLLCYMTTFFIITPPNMVSCIIQRIVPGTAFSMIYGALFTKTNRIARILAASKKITTKRRRFLSISAQVTITGLLVLIELITIVVFLIFEPPKADFDYSLPKRVLLICRTSGLTFFAPFGFDLFLVGMCTLYAVKTRNLPENFNEAKFIGFTMYTTCVIWLAFIAIYFGSAKKDTTMCICFSLSATVALILLYFPKMYVILLRPEKNARSYFKTTTTIRCHFGSNAKSSSSDGGGGGSRISSVQGSQRKKRWAAVRHRTQILHSPAGRYVARSDSYSSYSAQSTPDPMARERRHSGRFAAGDEFSSRDEQQADESACKPEECSSDSQRLLRVIDEMPSVKEETDDDETAFSEQHPVSSRKFLDRTGSLWRRFDPFQQNPRLNRGWRSLRVPAGRNDGEAAPTLLLKIAAERLDTVRHFIDADAPSSAYNSGTTAASLAERQPPRSNVSTISGRASFARRKGTGHVWFSSSVGETDEEEEEEEDDHDDEYNNKMMDIDRRGTGERLLHSRKDRLVVCQNSQPESSGEKQTAFSNGGFPVIEFDEVDMRTVVLRRSTNKNATGEDPVPHRRPWARKVRSNSDTVAWLLQRQSQLSNLTWNLTRSESEQLLGPVRGNSLKTIFTRKSPFTKKQQTKSMPCLRFEATVDNADTAGKQQYSSPGSSLVTTALTGFSRTGSMSGSLLLSPIEELSSSSSSNGSAKSSNGSSPTSVIVSGYDFSTISLV</sequence>
<dbReference type="FunFam" id="3.40.50.2300:FF:000145">
    <property type="entry name" value="Glutamate receptor, metabotropic"/>
    <property type="match status" value="1"/>
</dbReference>
<feature type="compositionally biased region" description="Low complexity" evidence="12">
    <location>
        <begin position="1543"/>
        <end position="1553"/>
    </location>
</feature>
<dbReference type="Pfam" id="PF05450">
    <property type="entry name" value="Nicastrin"/>
    <property type="match status" value="1"/>
</dbReference>
<evidence type="ECO:0000256" key="3">
    <source>
        <dbReference type="ARBA" id="ARBA00022475"/>
    </source>
</evidence>
<proteinExistence type="inferred from homology"/>
<dbReference type="InterPro" id="IPR017978">
    <property type="entry name" value="GPCR_3_C"/>
</dbReference>
<keyword evidence="4 13" id="KW-0812">Transmembrane</keyword>
<dbReference type="PROSITE" id="PS00980">
    <property type="entry name" value="G_PROTEIN_RECEP_F3_2"/>
    <property type="match status" value="1"/>
</dbReference>
<keyword evidence="10" id="KW-0807">Transducer</keyword>
<comment type="function">
    <text evidence="11">G-protein coupled receptor for glutamate. Ligand binding causes a conformation change that triggers signaling via guanine nucleotide-binding proteins (G proteins) and modulates the activity of down-stream effectors.</text>
</comment>
<dbReference type="Proteomes" id="UP000054995">
    <property type="component" value="Unassembled WGS sequence"/>
</dbReference>
<dbReference type="PANTHER" id="PTHR24060">
    <property type="entry name" value="METABOTROPIC GLUTAMATE RECEPTOR"/>
    <property type="match status" value="1"/>
</dbReference>
<dbReference type="GO" id="GO:0005886">
    <property type="term" value="C:plasma membrane"/>
    <property type="evidence" value="ECO:0007669"/>
    <property type="project" value="UniProtKB-SubCell"/>
</dbReference>
<protein>
    <submittedName>
        <fullName evidence="15">Metabotropic glutamate receptor 5</fullName>
    </submittedName>
</protein>
<comment type="subcellular location">
    <subcellularLocation>
        <location evidence="1">Cell membrane</location>
        <topology evidence="1">Multi-pass membrane protein</topology>
    </subcellularLocation>
</comment>
<feature type="region of interest" description="Disordered" evidence="12">
    <location>
        <begin position="1543"/>
        <end position="1627"/>
    </location>
</feature>
<dbReference type="Gene3D" id="3.40.50.2300">
    <property type="match status" value="2"/>
</dbReference>
<dbReference type="EMBL" id="JYDT01000087">
    <property type="protein sequence ID" value="KRY85589.1"/>
    <property type="molecule type" value="Genomic_DNA"/>
</dbReference>
<feature type="transmembrane region" description="Helical" evidence="13">
    <location>
        <begin position="1385"/>
        <end position="1404"/>
    </location>
</feature>
<dbReference type="InterPro" id="IPR017979">
    <property type="entry name" value="GPCR_3_CS"/>
</dbReference>
<dbReference type="SUPFAM" id="SSF53822">
    <property type="entry name" value="Periplasmic binding protein-like I"/>
    <property type="match status" value="1"/>
</dbReference>
<reference evidence="15 16" key="1">
    <citation type="submission" date="2015-01" db="EMBL/GenBank/DDBJ databases">
        <title>Evolution of Trichinella species and genotypes.</title>
        <authorList>
            <person name="Korhonen P.K."/>
            <person name="Edoardo P."/>
            <person name="Giuseppe L.R."/>
            <person name="Gasser R.B."/>
        </authorList>
    </citation>
    <scope>NUCLEOTIDE SEQUENCE [LARGE SCALE GENOMIC DNA]</scope>
    <source>
        <strain evidence="15">ISS470</strain>
    </source>
</reference>
<dbReference type="FunFam" id="2.10.50.30:FF:000001">
    <property type="entry name" value="metabotropic glutamate receptor 1"/>
    <property type="match status" value="1"/>
</dbReference>
<feature type="compositionally biased region" description="Low complexity" evidence="12">
    <location>
        <begin position="1958"/>
        <end position="1978"/>
    </location>
</feature>
<evidence type="ECO:0000256" key="10">
    <source>
        <dbReference type="ARBA" id="ARBA00023224"/>
    </source>
</evidence>
<dbReference type="PROSITE" id="PS00981">
    <property type="entry name" value="G_PROTEIN_RECEP_F3_3"/>
    <property type="match status" value="1"/>
</dbReference>
<evidence type="ECO:0000313" key="16">
    <source>
        <dbReference type="Proteomes" id="UP000054995"/>
    </source>
</evidence>
<evidence type="ECO:0000256" key="11">
    <source>
        <dbReference type="ARBA" id="ARBA00054813"/>
    </source>
</evidence>
<dbReference type="Gene3D" id="2.10.50.30">
    <property type="entry name" value="GPCR, family 3, nine cysteines domain"/>
    <property type="match status" value="1"/>
</dbReference>
<keyword evidence="16" id="KW-1185">Reference proteome</keyword>
<keyword evidence="3" id="KW-1003">Cell membrane</keyword>
<dbReference type="InterPro" id="IPR038550">
    <property type="entry name" value="GPCR_3_9-Cys_sf"/>
</dbReference>
<accession>A0A0V1FI80</accession>
<evidence type="ECO:0000256" key="2">
    <source>
        <dbReference type="ARBA" id="ARBA00007242"/>
    </source>
</evidence>
<evidence type="ECO:0000313" key="15">
    <source>
        <dbReference type="EMBL" id="KRY85589.1"/>
    </source>
</evidence>
<dbReference type="InterPro" id="IPR028082">
    <property type="entry name" value="Peripla_BP_I"/>
</dbReference>
<feature type="transmembrane region" description="Helical" evidence="13">
    <location>
        <begin position="1444"/>
        <end position="1464"/>
    </location>
</feature>
<keyword evidence="5 13" id="KW-1133">Transmembrane helix</keyword>
<dbReference type="SUPFAM" id="SSF53187">
    <property type="entry name" value="Zn-dependent exopeptidases"/>
    <property type="match status" value="1"/>
</dbReference>
<keyword evidence="6" id="KW-0297">G-protein coupled receptor</keyword>
<dbReference type="Pfam" id="PF00003">
    <property type="entry name" value="7tm_3"/>
    <property type="match status" value="1"/>
</dbReference>
<keyword evidence="7 13" id="KW-0472">Membrane</keyword>